<dbReference type="GO" id="GO:0016020">
    <property type="term" value="C:membrane"/>
    <property type="evidence" value="ECO:0007669"/>
    <property type="project" value="UniProtKB-SubCell"/>
</dbReference>
<keyword evidence="4" id="KW-0551">Lipid droplet</keyword>
<evidence type="ECO:0000256" key="1">
    <source>
        <dbReference type="ARBA" id="ARBA00004141"/>
    </source>
</evidence>
<sequence>MKLLISGGILLCFTGITLTSAVLCIILIMISSPIWVPIGVILLISSIGFLWVCGMGALIFGLPWMYKYFRGRCPLGLDWGNDARNQIMGTAGQMRDYTLAYLHSKVKDVAPGA</sequence>
<evidence type="ECO:0000256" key="7">
    <source>
        <dbReference type="ARBA" id="ARBA00023136"/>
    </source>
</evidence>
<name>A0AA41SLJ3_PAPNU</name>
<dbReference type="GO" id="GO:0019915">
    <property type="term" value="P:lipid storage"/>
    <property type="evidence" value="ECO:0007669"/>
    <property type="project" value="TreeGrafter"/>
</dbReference>
<evidence type="ECO:0000313" key="9">
    <source>
        <dbReference type="EMBL" id="MCL7036388.1"/>
    </source>
</evidence>
<feature type="transmembrane region" description="Helical" evidence="8">
    <location>
        <begin position="7"/>
        <end position="28"/>
    </location>
</feature>
<evidence type="ECO:0000313" key="10">
    <source>
        <dbReference type="Proteomes" id="UP001177140"/>
    </source>
</evidence>
<comment type="similarity">
    <text evidence="3">Belongs to the oleosin family.</text>
</comment>
<dbReference type="InterPro" id="IPR000136">
    <property type="entry name" value="Oleosin"/>
</dbReference>
<dbReference type="GO" id="GO:0012511">
    <property type="term" value="C:monolayer-surrounded lipid storage body"/>
    <property type="evidence" value="ECO:0007669"/>
    <property type="project" value="InterPro"/>
</dbReference>
<evidence type="ECO:0008006" key="11">
    <source>
        <dbReference type="Google" id="ProtNLM"/>
    </source>
</evidence>
<evidence type="ECO:0000256" key="2">
    <source>
        <dbReference type="ARBA" id="ARBA00004502"/>
    </source>
</evidence>
<organism evidence="9 10">
    <name type="scientific">Papaver nudicaule</name>
    <name type="common">Iceland poppy</name>
    <dbReference type="NCBI Taxonomy" id="74823"/>
    <lineage>
        <taxon>Eukaryota</taxon>
        <taxon>Viridiplantae</taxon>
        <taxon>Streptophyta</taxon>
        <taxon>Embryophyta</taxon>
        <taxon>Tracheophyta</taxon>
        <taxon>Spermatophyta</taxon>
        <taxon>Magnoliopsida</taxon>
        <taxon>Ranunculales</taxon>
        <taxon>Papaveraceae</taxon>
        <taxon>Papaveroideae</taxon>
        <taxon>Papaver</taxon>
    </lineage>
</organism>
<dbReference type="Proteomes" id="UP001177140">
    <property type="component" value="Unassembled WGS sequence"/>
</dbReference>
<keyword evidence="7 8" id="KW-0472">Membrane</keyword>
<dbReference type="EMBL" id="JAJJMA010167319">
    <property type="protein sequence ID" value="MCL7036388.1"/>
    <property type="molecule type" value="Genomic_DNA"/>
</dbReference>
<reference evidence="9" key="1">
    <citation type="submission" date="2022-03" db="EMBL/GenBank/DDBJ databases">
        <title>A functionally conserved STORR gene fusion in Papaver species that diverged 16.8 million years ago.</title>
        <authorList>
            <person name="Catania T."/>
        </authorList>
    </citation>
    <scope>NUCLEOTIDE SEQUENCE</scope>
    <source>
        <strain evidence="9">S-191538</strain>
    </source>
</reference>
<keyword evidence="10" id="KW-1185">Reference proteome</keyword>
<evidence type="ECO:0000256" key="5">
    <source>
        <dbReference type="ARBA" id="ARBA00022692"/>
    </source>
</evidence>
<dbReference type="PANTHER" id="PTHR33203:SF4">
    <property type="entry name" value="F27J15.22"/>
    <property type="match status" value="1"/>
</dbReference>
<accession>A0AA41SLJ3</accession>
<keyword evidence="5 8" id="KW-0812">Transmembrane</keyword>
<comment type="caution">
    <text evidence="9">The sequence shown here is derived from an EMBL/GenBank/DDBJ whole genome shotgun (WGS) entry which is preliminary data.</text>
</comment>
<dbReference type="PANTHER" id="PTHR33203">
    <property type="entry name" value="OLEOSIN"/>
    <property type="match status" value="1"/>
</dbReference>
<evidence type="ECO:0000256" key="6">
    <source>
        <dbReference type="ARBA" id="ARBA00022989"/>
    </source>
</evidence>
<protein>
    <recommendedName>
        <fullName evidence="11">Oleosin</fullName>
    </recommendedName>
</protein>
<dbReference type="AlphaFoldDB" id="A0AA41SLJ3"/>
<proteinExistence type="inferred from homology"/>
<evidence type="ECO:0000256" key="4">
    <source>
        <dbReference type="ARBA" id="ARBA00022677"/>
    </source>
</evidence>
<keyword evidence="6 8" id="KW-1133">Transmembrane helix</keyword>
<feature type="transmembrane region" description="Helical" evidence="8">
    <location>
        <begin position="34"/>
        <end position="62"/>
    </location>
</feature>
<dbReference type="GO" id="GO:0048608">
    <property type="term" value="P:reproductive structure development"/>
    <property type="evidence" value="ECO:0007669"/>
    <property type="project" value="UniProtKB-ARBA"/>
</dbReference>
<gene>
    <name evidence="9" type="ORF">MKW94_008067</name>
</gene>
<dbReference type="Pfam" id="PF01277">
    <property type="entry name" value="Oleosin"/>
    <property type="match status" value="1"/>
</dbReference>
<comment type="subcellular location">
    <subcellularLocation>
        <location evidence="2">Lipid droplet</location>
    </subcellularLocation>
    <subcellularLocation>
        <location evidence="1">Membrane</location>
        <topology evidence="1">Multi-pass membrane protein</topology>
    </subcellularLocation>
</comment>
<dbReference type="GO" id="GO:0009791">
    <property type="term" value="P:post-embryonic development"/>
    <property type="evidence" value="ECO:0007669"/>
    <property type="project" value="UniProtKB-ARBA"/>
</dbReference>
<evidence type="ECO:0000256" key="8">
    <source>
        <dbReference type="SAM" id="Phobius"/>
    </source>
</evidence>
<evidence type="ECO:0000256" key="3">
    <source>
        <dbReference type="ARBA" id="ARBA00010858"/>
    </source>
</evidence>